<sequence length="139" mass="15573">MKNGLVAIGLATLISMFSLIFDAVLATKIYNAMKILNLSDHVKKVHRTLLITLIAQTTIPSFLTFIPCCICWFYPILDLDWSIYCNSIVSPMISSYPVIDPIVIIFALVDYRRVVLKIFGIKSTSVISNISSIVETTRI</sequence>
<keyword evidence="1" id="KW-0812">Transmembrane</keyword>
<dbReference type="InterPro" id="IPR019423">
    <property type="entry name" value="7TM_GPCR_serpentine_rcpt_Srj"/>
</dbReference>
<accession>A0A9P1ITB8</accession>
<proteinExistence type="predicted"/>
<organism evidence="2 3">
    <name type="scientific">Caenorhabditis angaria</name>
    <dbReference type="NCBI Taxonomy" id="860376"/>
    <lineage>
        <taxon>Eukaryota</taxon>
        <taxon>Metazoa</taxon>
        <taxon>Ecdysozoa</taxon>
        <taxon>Nematoda</taxon>
        <taxon>Chromadorea</taxon>
        <taxon>Rhabditida</taxon>
        <taxon>Rhabditina</taxon>
        <taxon>Rhabditomorpha</taxon>
        <taxon>Rhabditoidea</taxon>
        <taxon>Rhabditidae</taxon>
        <taxon>Peloderinae</taxon>
        <taxon>Caenorhabditis</taxon>
    </lineage>
</organism>
<reference evidence="2" key="1">
    <citation type="submission" date="2022-11" db="EMBL/GenBank/DDBJ databases">
        <authorList>
            <person name="Kikuchi T."/>
        </authorList>
    </citation>
    <scope>NUCLEOTIDE SEQUENCE</scope>
    <source>
        <strain evidence="2">PS1010</strain>
    </source>
</reference>
<comment type="caution">
    <text evidence="2">The sequence shown here is derived from an EMBL/GenBank/DDBJ whole genome shotgun (WGS) entry which is preliminary data.</text>
</comment>
<evidence type="ECO:0000313" key="2">
    <source>
        <dbReference type="EMBL" id="CAI5450694.1"/>
    </source>
</evidence>
<dbReference type="Pfam" id="PF10319">
    <property type="entry name" value="7TM_GPCR_Srj"/>
    <property type="match status" value="1"/>
</dbReference>
<dbReference type="Proteomes" id="UP001152747">
    <property type="component" value="Unassembled WGS sequence"/>
</dbReference>
<dbReference type="PANTHER" id="PTHR45907">
    <property type="entry name" value="SERPENTINE RECEPTOR, CLASS J"/>
    <property type="match status" value="1"/>
</dbReference>
<keyword evidence="3" id="KW-1185">Reference proteome</keyword>
<keyword evidence="1" id="KW-1133">Transmembrane helix</keyword>
<dbReference type="AlphaFoldDB" id="A0A9P1ITB8"/>
<gene>
    <name evidence="2" type="ORF">CAMP_LOCUS13331</name>
</gene>
<feature type="transmembrane region" description="Helical" evidence="1">
    <location>
        <begin position="88"/>
        <end position="109"/>
    </location>
</feature>
<evidence type="ECO:0000313" key="3">
    <source>
        <dbReference type="Proteomes" id="UP001152747"/>
    </source>
</evidence>
<evidence type="ECO:0008006" key="4">
    <source>
        <dbReference type="Google" id="ProtNLM"/>
    </source>
</evidence>
<keyword evidence="1" id="KW-0472">Membrane</keyword>
<evidence type="ECO:0000256" key="1">
    <source>
        <dbReference type="SAM" id="Phobius"/>
    </source>
</evidence>
<dbReference type="EMBL" id="CANHGI010000005">
    <property type="protein sequence ID" value="CAI5450694.1"/>
    <property type="molecule type" value="Genomic_DNA"/>
</dbReference>
<dbReference type="SUPFAM" id="SSF81321">
    <property type="entry name" value="Family A G protein-coupled receptor-like"/>
    <property type="match status" value="1"/>
</dbReference>
<name>A0A9P1ITB8_9PELO</name>
<feature type="transmembrane region" description="Helical" evidence="1">
    <location>
        <begin position="48"/>
        <end position="76"/>
    </location>
</feature>
<protein>
    <recommendedName>
        <fullName evidence="4">7TM GPCR serpentine receptor class x (Srx) domain-containing protein</fullName>
    </recommendedName>
</protein>
<feature type="transmembrane region" description="Helical" evidence="1">
    <location>
        <begin position="6"/>
        <end position="27"/>
    </location>
</feature>